<dbReference type="SUPFAM" id="SSF53822">
    <property type="entry name" value="Periplasmic binding protein-like I"/>
    <property type="match status" value="1"/>
</dbReference>
<evidence type="ECO:0000256" key="2">
    <source>
        <dbReference type="ARBA" id="ARBA00022729"/>
    </source>
</evidence>
<sequence>MKKRTLLQAAACATLVSAGPLAWAQGAPFKIGLILPMTGQQATTGRQIEAAARLWIAQNGDTVAGRKVELIVKDDTSLPDQTRRLAQELVVNEKVDVLAGMGITPSAMAVAPIATQSKTPLVVMAAATSSITEASPFIVRTSFTLPQVSVALADWAPKNNIKNVVTLVTDYGPGIDAEKYFKERLQFNGGKVPESLRVPLRNPDFAPFLQKVRDLKPDALFVFVPSGAGAAVMKQFGERGMDKAGIKLIATGDVTDDDQLNDMGDVALNVVTSHHYSAAHPSPANKKFVEAFQKANRNLRPNFMAVGGYDGMRVIYEALKKTGGKGGGPALVEAMKGQIFESPRGPVFIDAQTRDVVHNVYLRKVEKKDGQLWNVEFDVIKDVKDPGKTK</sequence>
<evidence type="ECO:0000259" key="4">
    <source>
        <dbReference type="Pfam" id="PF13458"/>
    </source>
</evidence>
<protein>
    <submittedName>
        <fullName evidence="5">ABC transporter substrate-binding protein</fullName>
    </submittedName>
</protein>
<gene>
    <name evidence="5" type="ORF">EZ313_06530</name>
</gene>
<reference evidence="5 6" key="1">
    <citation type="submission" date="2019-03" db="EMBL/GenBank/DDBJ databases">
        <title>Ramlibacter henchirensis DSM 14656, whole genome shotgun sequence.</title>
        <authorList>
            <person name="Zhang X."/>
            <person name="Feng G."/>
            <person name="Zhu H."/>
        </authorList>
    </citation>
    <scope>NUCLEOTIDE SEQUENCE [LARGE SCALE GENOMIC DNA]</scope>
    <source>
        <strain evidence="5 6">DSM 14656</strain>
    </source>
</reference>
<dbReference type="PANTHER" id="PTHR30483">
    <property type="entry name" value="LEUCINE-SPECIFIC-BINDING PROTEIN"/>
    <property type="match status" value="1"/>
</dbReference>
<dbReference type="Gene3D" id="3.40.50.2300">
    <property type="match status" value="2"/>
</dbReference>
<accession>A0A4Z0C3Y6</accession>
<dbReference type="CDD" id="cd20013">
    <property type="entry name" value="PBP1_RPA0985_benzoate-like"/>
    <property type="match status" value="1"/>
</dbReference>
<dbReference type="InterPro" id="IPR051010">
    <property type="entry name" value="BCAA_transport"/>
</dbReference>
<dbReference type="EMBL" id="SMLM01000001">
    <property type="protein sequence ID" value="TFZ06296.1"/>
    <property type="molecule type" value="Genomic_DNA"/>
</dbReference>
<comment type="caution">
    <text evidence="5">The sequence shown here is derived from an EMBL/GenBank/DDBJ whole genome shotgun (WGS) entry which is preliminary data.</text>
</comment>
<feature type="signal peptide" evidence="3">
    <location>
        <begin position="1"/>
        <end position="24"/>
    </location>
</feature>
<dbReference type="PANTHER" id="PTHR30483:SF6">
    <property type="entry name" value="PERIPLASMIC BINDING PROTEIN OF ABC TRANSPORTER FOR NATURAL AMINO ACIDS"/>
    <property type="match status" value="1"/>
</dbReference>
<name>A0A4Z0C3Y6_9BURK</name>
<comment type="similarity">
    <text evidence="1">Belongs to the leucine-binding protein family.</text>
</comment>
<keyword evidence="2 3" id="KW-0732">Signal</keyword>
<dbReference type="Pfam" id="PF13458">
    <property type="entry name" value="Peripla_BP_6"/>
    <property type="match status" value="1"/>
</dbReference>
<dbReference type="InterPro" id="IPR028081">
    <property type="entry name" value="Leu-bd"/>
</dbReference>
<evidence type="ECO:0000256" key="3">
    <source>
        <dbReference type="SAM" id="SignalP"/>
    </source>
</evidence>
<keyword evidence="6" id="KW-1185">Reference proteome</keyword>
<evidence type="ECO:0000313" key="6">
    <source>
        <dbReference type="Proteomes" id="UP000298180"/>
    </source>
</evidence>
<feature type="domain" description="Leucine-binding protein" evidence="4">
    <location>
        <begin position="28"/>
        <end position="368"/>
    </location>
</feature>
<evidence type="ECO:0000313" key="5">
    <source>
        <dbReference type="EMBL" id="TFZ06296.1"/>
    </source>
</evidence>
<organism evidence="5 6">
    <name type="scientific">Ramlibacter henchirensis</name>
    <dbReference type="NCBI Taxonomy" id="204072"/>
    <lineage>
        <taxon>Bacteria</taxon>
        <taxon>Pseudomonadati</taxon>
        <taxon>Pseudomonadota</taxon>
        <taxon>Betaproteobacteria</taxon>
        <taxon>Burkholderiales</taxon>
        <taxon>Comamonadaceae</taxon>
        <taxon>Ramlibacter</taxon>
    </lineage>
</organism>
<dbReference type="InterPro" id="IPR028082">
    <property type="entry name" value="Peripla_BP_I"/>
</dbReference>
<proteinExistence type="inferred from homology"/>
<dbReference type="Proteomes" id="UP000298180">
    <property type="component" value="Unassembled WGS sequence"/>
</dbReference>
<dbReference type="RefSeq" id="WP_135262383.1">
    <property type="nucleotide sequence ID" value="NZ_SMLM01000001.1"/>
</dbReference>
<feature type="chain" id="PRO_5021307475" evidence="3">
    <location>
        <begin position="25"/>
        <end position="390"/>
    </location>
</feature>
<evidence type="ECO:0000256" key="1">
    <source>
        <dbReference type="ARBA" id="ARBA00010062"/>
    </source>
</evidence>
<dbReference type="AlphaFoldDB" id="A0A4Z0C3Y6"/>
<dbReference type="OrthoDB" id="9794229at2"/>